<feature type="compositionally biased region" description="Pro residues" evidence="1">
    <location>
        <begin position="135"/>
        <end position="145"/>
    </location>
</feature>
<dbReference type="InterPro" id="IPR028002">
    <property type="entry name" value="Myb_DNA-bind_5"/>
</dbReference>
<evidence type="ECO:0000313" key="4">
    <source>
        <dbReference type="Proteomes" id="UP001591681"/>
    </source>
</evidence>
<evidence type="ECO:0000313" key="3">
    <source>
        <dbReference type="EMBL" id="KAL2086174.1"/>
    </source>
</evidence>
<sequence>MARKPQFSANELEVLINMVEQHKTVLFSKLKNTVTNAKKKDTWNAITEQVNSVGTGYRRSTDDVRAKWRDYSSVLKRRAAGLRREQQRTGGGSTSESLLTPQEERVLAVLGAEALEGVPGGIDLCGLNTAHRSVPPSPGPIPPGPSTSTSPSLCSLPGTGDNPLPPPDDPIPGPMEEALWAAASPIAPQSPQTGSSPHNIQPPGSAPDR</sequence>
<dbReference type="Proteomes" id="UP001591681">
    <property type="component" value="Unassembled WGS sequence"/>
</dbReference>
<comment type="caution">
    <text evidence="3">The sequence shown here is derived from an EMBL/GenBank/DDBJ whole genome shotgun (WGS) entry which is preliminary data.</text>
</comment>
<dbReference type="PANTHER" id="PTHR23098:SF23">
    <property type="entry name" value="MYB-RELATED TRANSCRIPTION FACTOR, PARTNER OF PROFILIN-LIKE ISOFORM X2-RELATED"/>
    <property type="match status" value="1"/>
</dbReference>
<evidence type="ECO:0000259" key="2">
    <source>
        <dbReference type="PROSITE" id="PS50090"/>
    </source>
</evidence>
<feature type="domain" description="Myb-like" evidence="2">
    <location>
        <begin position="1"/>
        <end position="72"/>
    </location>
</feature>
<evidence type="ECO:0000256" key="1">
    <source>
        <dbReference type="SAM" id="MobiDB-lite"/>
    </source>
</evidence>
<name>A0ABD1JGI1_9TELE</name>
<keyword evidence="4" id="KW-1185">Reference proteome</keyword>
<feature type="region of interest" description="Disordered" evidence="1">
    <location>
        <begin position="79"/>
        <end position="98"/>
    </location>
</feature>
<accession>A0ABD1JGI1</accession>
<dbReference type="Pfam" id="PF13873">
    <property type="entry name" value="Myb_DNA-bind_5"/>
    <property type="match status" value="1"/>
</dbReference>
<proteinExistence type="predicted"/>
<dbReference type="EMBL" id="JBHFQA010000015">
    <property type="protein sequence ID" value="KAL2086174.1"/>
    <property type="molecule type" value="Genomic_DNA"/>
</dbReference>
<reference evidence="3 4" key="1">
    <citation type="submission" date="2024-09" db="EMBL/GenBank/DDBJ databases">
        <title>A chromosome-level genome assembly of Gray's grenadier anchovy, Coilia grayii.</title>
        <authorList>
            <person name="Fu Z."/>
        </authorList>
    </citation>
    <scope>NUCLEOTIDE SEQUENCE [LARGE SCALE GENOMIC DNA]</scope>
    <source>
        <strain evidence="3">G4</strain>
        <tissue evidence="3">Muscle</tissue>
    </source>
</reference>
<feature type="compositionally biased region" description="Low complexity" evidence="1">
    <location>
        <begin position="181"/>
        <end position="192"/>
    </location>
</feature>
<feature type="compositionally biased region" description="Pro residues" evidence="1">
    <location>
        <begin position="163"/>
        <end position="173"/>
    </location>
</feature>
<dbReference type="PANTHER" id="PTHR23098">
    <property type="entry name" value="AGAP001331-PA-RELATED"/>
    <property type="match status" value="1"/>
</dbReference>
<dbReference type="InterPro" id="IPR001005">
    <property type="entry name" value="SANT/Myb"/>
</dbReference>
<feature type="compositionally biased region" description="Low complexity" evidence="1">
    <location>
        <begin position="146"/>
        <end position="162"/>
    </location>
</feature>
<dbReference type="AlphaFoldDB" id="A0ABD1JGI1"/>
<gene>
    <name evidence="3" type="ORF">ACEWY4_017233</name>
</gene>
<dbReference type="PROSITE" id="PS50090">
    <property type="entry name" value="MYB_LIKE"/>
    <property type="match status" value="1"/>
</dbReference>
<protein>
    <recommendedName>
        <fullName evidence="2">Myb-like domain-containing protein</fullName>
    </recommendedName>
</protein>
<feature type="region of interest" description="Disordered" evidence="1">
    <location>
        <begin position="129"/>
        <end position="209"/>
    </location>
</feature>
<organism evidence="3 4">
    <name type="scientific">Coilia grayii</name>
    <name type="common">Gray's grenadier anchovy</name>
    <dbReference type="NCBI Taxonomy" id="363190"/>
    <lineage>
        <taxon>Eukaryota</taxon>
        <taxon>Metazoa</taxon>
        <taxon>Chordata</taxon>
        <taxon>Craniata</taxon>
        <taxon>Vertebrata</taxon>
        <taxon>Euteleostomi</taxon>
        <taxon>Actinopterygii</taxon>
        <taxon>Neopterygii</taxon>
        <taxon>Teleostei</taxon>
        <taxon>Clupei</taxon>
        <taxon>Clupeiformes</taxon>
        <taxon>Clupeoidei</taxon>
        <taxon>Engraulidae</taxon>
        <taxon>Coilinae</taxon>
        <taxon>Coilia</taxon>
    </lineage>
</organism>